<feature type="transmembrane region" description="Helical" evidence="1">
    <location>
        <begin position="138"/>
        <end position="164"/>
    </location>
</feature>
<dbReference type="InterPro" id="IPR021309">
    <property type="entry name" value="YgaP-like_TM"/>
</dbReference>
<dbReference type="RefSeq" id="WP_121123402.1">
    <property type="nucleotide sequence ID" value="NZ_CP016604.1"/>
</dbReference>
<dbReference type="SUPFAM" id="SSF52821">
    <property type="entry name" value="Rhodanese/Cell cycle control phosphatase"/>
    <property type="match status" value="1"/>
</dbReference>
<gene>
    <name evidence="3" type="ORF">DES31_1389</name>
</gene>
<dbReference type="Gene3D" id="6.10.140.1340">
    <property type="match status" value="1"/>
</dbReference>
<sequence length="172" mass="18817">MTVNIISAQEVKQKLESGAVLVDIRAADEYRRENITEARSMPLEHLTLGLPTDLADSTLIFHCKSGIRTKNAIPTFEKLANGRDFYILEGGIEGWKKAGFSTNFDRKQPLEMMRQVHLSAGSLVLLGAILGYSVSPAFYLICAFVGAGLITSGATGFCGMAKLLSFMPWNKQ</sequence>
<dbReference type="InterPro" id="IPR036873">
    <property type="entry name" value="Rhodanese-like_dom_sf"/>
</dbReference>
<evidence type="ECO:0000313" key="4">
    <source>
        <dbReference type="Proteomes" id="UP000280099"/>
    </source>
</evidence>
<feature type="domain" description="Rhodanese" evidence="2">
    <location>
        <begin position="15"/>
        <end position="104"/>
    </location>
</feature>
<dbReference type="Pfam" id="PF00581">
    <property type="entry name" value="Rhodanese"/>
    <property type="match status" value="1"/>
</dbReference>
<name>A0A420XFW6_9PAST</name>
<evidence type="ECO:0000313" key="3">
    <source>
        <dbReference type="EMBL" id="RKR71656.1"/>
    </source>
</evidence>
<comment type="caution">
    <text evidence="3">The sequence shown here is derived from an EMBL/GenBank/DDBJ whole genome shotgun (WGS) entry which is preliminary data.</text>
</comment>
<dbReference type="SMART" id="SM00450">
    <property type="entry name" value="RHOD"/>
    <property type="match status" value="1"/>
</dbReference>
<evidence type="ECO:0000256" key="1">
    <source>
        <dbReference type="SAM" id="Phobius"/>
    </source>
</evidence>
<reference evidence="3 4" key="1">
    <citation type="submission" date="2018-10" db="EMBL/GenBank/DDBJ databases">
        <title>Genomic Encyclopedia of Type Strains, Phase IV (KMG-IV): sequencing the most valuable type-strain genomes for metagenomic binning, comparative biology and taxonomic classification.</title>
        <authorList>
            <person name="Goeker M."/>
        </authorList>
    </citation>
    <scope>NUCLEOTIDE SEQUENCE [LARGE SCALE GENOMIC DNA]</scope>
    <source>
        <strain evidence="3 4">DSM 23800</strain>
    </source>
</reference>
<dbReference type="OrthoDB" id="1445766at2"/>
<organism evidence="3 4">
    <name type="scientific">Otariodibacter oris</name>
    <dbReference type="NCBI Taxonomy" id="1032623"/>
    <lineage>
        <taxon>Bacteria</taxon>
        <taxon>Pseudomonadati</taxon>
        <taxon>Pseudomonadota</taxon>
        <taxon>Gammaproteobacteria</taxon>
        <taxon>Pasteurellales</taxon>
        <taxon>Pasteurellaceae</taxon>
        <taxon>Otariodibacter</taxon>
    </lineage>
</organism>
<accession>A0A420XFW6</accession>
<evidence type="ECO:0000259" key="2">
    <source>
        <dbReference type="PROSITE" id="PS50206"/>
    </source>
</evidence>
<keyword evidence="3" id="KW-0808">Transferase</keyword>
<dbReference type="PANTHER" id="PTHR44086">
    <property type="entry name" value="THIOSULFATE SULFURTRANSFERASE RDL2, MITOCHONDRIAL-RELATED"/>
    <property type="match status" value="1"/>
</dbReference>
<dbReference type="Proteomes" id="UP000280099">
    <property type="component" value="Unassembled WGS sequence"/>
</dbReference>
<dbReference type="InterPro" id="IPR001763">
    <property type="entry name" value="Rhodanese-like_dom"/>
</dbReference>
<proteinExistence type="predicted"/>
<keyword evidence="1" id="KW-0812">Transmembrane</keyword>
<dbReference type="Gene3D" id="3.40.250.10">
    <property type="entry name" value="Rhodanese-like domain"/>
    <property type="match status" value="1"/>
</dbReference>
<feature type="transmembrane region" description="Helical" evidence="1">
    <location>
        <begin position="116"/>
        <end position="132"/>
    </location>
</feature>
<dbReference type="GO" id="GO:0004792">
    <property type="term" value="F:thiosulfate-cyanide sulfurtransferase activity"/>
    <property type="evidence" value="ECO:0007669"/>
    <property type="project" value="TreeGrafter"/>
</dbReference>
<dbReference type="EMBL" id="RBJC01000007">
    <property type="protein sequence ID" value="RKR71656.1"/>
    <property type="molecule type" value="Genomic_DNA"/>
</dbReference>
<protein>
    <submittedName>
        <fullName evidence="3">Rhodanese-related sulfurtransferase</fullName>
    </submittedName>
</protein>
<dbReference type="Pfam" id="PF11127">
    <property type="entry name" value="YgaP-like_TM"/>
    <property type="match status" value="1"/>
</dbReference>
<dbReference type="PANTHER" id="PTHR44086:SF10">
    <property type="entry name" value="THIOSULFATE SULFURTRANSFERASE_RHODANESE-LIKE DOMAIN-CONTAINING PROTEIN 3"/>
    <property type="match status" value="1"/>
</dbReference>
<dbReference type="PROSITE" id="PS50206">
    <property type="entry name" value="RHODANESE_3"/>
    <property type="match status" value="1"/>
</dbReference>
<keyword evidence="1" id="KW-1133">Transmembrane helix</keyword>
<keyword evidence="1" id="KW-0472">Membrane</keyword>
<keyword evidence="4" id="KW-1185">Reference proteome</keyword>
<dbReference type="AlphaFoldDB" id="A0A420XFW6"/>